<organism evidence="2 3">
    <name type="scientific">Roseibacillus ishigakijimensis</name>
    <dbReference type="NCBI Taxonomy" id="454146"/>
    <lineage>
        <taxon>Bacteria</taxon>
        <taxon>Pseudomonadati</taxon>
        <taxon>Verrucomicrobiota</taxon>
        <taxon>Verrucomicrobiia</taxon>
        <taxon>Verrucomicrobiales</taxon>
        <taxon>Verrucomicrobiaceae</taxon>
        <taxon>Roseibacillus</taxon>
    </lineage>
</organism>
<dbReference type="RefSeq" id="WP_200391205.1">
    <property type="nucleotide sequence ID" value="NZ_JAENIO010000013.1"/>
</dbReference>
<evidence type="ECO:0000313" key="2">
    <source>
        <dbReference type="EMBL" id="MBK1833769.1"/>
    </source>
</evidence>
<evidence type="ECO:0000313" key="3">
    <source>
        <dbReference type="Proteomes" id="UP000604083"/>
    </source>
</evidence>
<reference evidence="2" key="1">
    <citation type="submission" date="2021-01" db="EMBL/GenBank/DDBJ databases">
        <title>Modified the classification status of verrucomicrobia.</title>
        <authorList>
            <person name="Feng X."/>
        </authorList>
    </citation>
    <scope>NUCLEOTIDE SEQUENCE</scope>
    <source>
        <strain evidence="2">KCTC 12986</strain>
    </source>
</reference>
<protein>
    <recommendedName>
        <fullName evidence="4">Secreted protein</fullName>
    </recommendedName>
</protein>
<keyword evidence="1" id="KW-0732">Signal</keyword>
<dbReference type="Pfam" id="PF20311">
    <property type="entry name" value="DUF6607"/>
    <property type="match status" value="1"/>
</dbReference>
<gene>
    <name evidence="2" type="ORF">JIN78_06820</name>
</gene>
<sequence>MQPVLLSGFLSLLATQVLFAESKFDQDRSAILGMAGTFAVTFHFEETIALQEGYELTKPYQTEAVELVKVVEDLGTSITLQHLLIVEDLDGPAVIKHWAQIWQYEDPHALTFEGDRTWLPVNFDKKEVKGTWTQFVTQIDDSPRYKAVGEWEHSGNYSAWTSQPSTRPLPRREYTKRDDYDRLLVTNQHLITPEGWVHLQHNRKQVRRAGRNETLCLESGTNTYRRITPEKDSDQALGVQKAEEYWEKTAPFWKVVRDHWAELLAESEGPVAYHNPKDQKPLMRRMAALAEEQTGADASLDPAAIHALIAEHLR</sequence>
<dbReference type="Proteomes" id="UP000604083">
    <property type="component" value="Unassembled WGS sequence"/>
</dbReference>
<dbReference type="InterPro" id="IPR046715">
    <property type="entry name" value="DUF6607"/>
</dbReference>
<keyword evidence="3" id="KW-1185">Reference proteome</keyword>
<accession>A0A934RRM7</accession>
<comment type="caution">
    <text evidence="2">The sequence shown here is derived from an EMBL/GenBank/DDBJ whole genome shotgun (WGS) entry which is preliminary data.</text>
</comment>
<feature type="signal peptide" evidence="1">
    <location>
        <begin position="1"/>
        <end position="20"/>
    </location>
</feature>
<name>A0A934RRM7_9BACT</name>
<proteinExistence type="predicted"/>
<feature type="chain" id="PRO_5037657671" description="Secreted protein" evidence="1">
    <location>
        <begin position="21"/>
        <end position="314"/>
    </location>
</feature>
<evidence type="ECO:0008006" key="4">
    <source>
        <dbReference type="Google" id="ProtNLM"/>
    </source>
</evidence>
<dbReference type="AlphaFoldDB" id="A0A934RRM7"/>
<evidence type="ECO:0000256" key="1">
    <source>
        <dbReference type="SAM" id="SignalP"/>
    </source>
</evidence>
<dbReference type="EMBL" id="JAENIO010000013">
    <property type="protein sequence ID" value="MBK1833769.1"/>
    <property type="molecule type" value="Genomic_DNA"/>
</dbReference>